<feature type="compositionally biased region" description="Low complexity" evidence="1">
    <location>
        <begin position="593"/>
        <end position="604"/>
    </location>
</feature>
<feature type="compositionally biased region" description="Basic and acidic residues" evidence="1">
    <location>
        <begin position="144"/>
        <end position="163"/>
    </location>
</feature>
<sequence length="748" mass="78884">MLYRPPPRETYRHPGAMAQDVRVLGLNIAGHTPRRDEAPTPARPKSAAARSEVSPRRSPRLGPRPKSAGAPKSSGERPLVGSFQRETDVKRPLDMTVTNGRAAAGWEQSKARAASAVSLDIDAALEKALDALDRLAAGIEPDDEPPKARPTARDGDGDSRQSRELAVSGAWPRQEATLPQKPVKVSTLDIREKVARKRPKSAAPLRKNFERATGGAPHRIGDAKVISVEMPTLQPNKPRRPQSAPAARRAPEPPMPSEIGAAVLVRQFVPAPAREEPREPGAPEPRPTTVRKLMVSIPTLGAAAAGNDARAAAPEEEAPWDSGASAGSRDDLVYSDDDSVVLSPRRSHLEQVDWRPASARDRGFRGDPAYVLDEPASREDPGDDVPIVARAVVTAPPRRPASAPAARKPRKPRRPGAADRVAPPPPTQRTAAMAPPVGVSRRASVDEPPATPLAALAARANPAGSAPDAPANRRERALIAGLARDVGSALDVEGFGHVAKLVDAEAPAGPALVVGLPAGAAVRVSGPALDPEVLGLVLLALEWLKHLRLAHDDPRQRRALPPEAFAAAARGGAPLEAARAQAAAAAAREASLAPAAHAPGAAAPGRRRSSAVRRRASAAPAKPGDVKSALKDKLAKRKSAARKKLQAPPARAAWRAAKRAARDAAAHVRALEARRNALLLGPDGALWSDASLYTLESPKTLGAVVRALARHQPFRAPGGFRNPDPTARAVAEKRRTASELFREVVSDY</sequence>
<evidence type="ECO:0000256" key="1">
    <source>
        <dbReference type="SAM" id="MobiDB-lite"/>
    </source>
</evidence>
<gene>
    <name evidence="2" type="ORF">AURANDRAFT_62752</name>
</gene>
<dbReference type="AlphaFoldDB" id="F0Y2X7"/>
<dbReference type="Proteomes" id="UP000002729">
    <property type="component" value="Unassembled WGS sequence"/>
</dbReference>
<feature type="region of interest" description="Disordered" evidence="1">
    <location>
        <begin position="593"/>
        <end position="630"/>
    </location>
</feature>
<dbReference type="GeneID" id="20224037"/>
<feature type="region of interest" description="Disordered" evidence="1">
    <location>
        <begin position="24"/>
        <end position="109"/>
    </location>
</feature>
<feature type="compositionally biased region" description="Low complexity" evidence="1">
    <location>
        <begin position="385"/>
        <end position="406"/>
    </location>
</feature>
<organism evidence="3">
    <name type="scientific">Aureococcus anophagefferens</name>
    <name type="common">Harmful bloom alga</name>
    <dbReference type="NCBI Taxonomy" id="44056"/>
    <lineage>
        <taxon>Eukaryota</taxon>
        <taxon>Sar</taxon>
        <taxon>Stramenopiles</taxon>
        <taxon>Ochrophyta</taxon>
        <taxon>Pelagophyceae</taxon>
        <taxon>Pelagomonadales</taxon>
        <taxon>Pelagomonadaceae</taxon>
        <taxon>Aureococcus</taxon>
    </lineage>
</organism>
<protein>
    <submittedName>
        <fullName evidence="2">Uncharacterized protein</fullName>
    </submittedName>
</protein>
<feature type="compositionally biased region" description="Basic and acidic residues" evidence="1">
    <location>
        <begin position="347"/>
        <end position="365"/>
    </location>
</feature>
<dbReference type="KEGG" id="aaf:AURANDRAFT_62752"/>
<reference evidence="2 3" key="1">
    <citation type="journal article" date="2011" name="Proc. Natl. Acad. Sci. U.S.A.">
        <title>Niche of harmful alga Aureococcus anophagefferens revealed through ecogenomics.</title>
        <authorList>
            <person name="Gobler C.J."/>
            <person name="Berry D.L."/>
            <person name="Dyhrman S.T."/>
            <person name="Wilhelm S.W."/>
            <person name="Salamov A."/>
            <person name="Lobanov A.V."/>
            <person name="Zhang Y."/>
            <person name="Collier J.L."/>
            <person name="Wurch L.L."/>
            <person name="Kustka A.B."/>
            <person name="Dill B.D."/>
            <person name="Shah M."/>
            <person name="VerBerkmoes N.C."/>
            <person name="Kuo A."/>
            <person name="Terry A."/>
            <person name="Pangilinan J."/>
            <person name="Lindquist E.A."/>
            <person name="Lucas S."/>
            <person name="Paulsen I.T."/>
            <person name="Hattenrath-Lehmann T.K."/>
            <person name="Talmage S.C."/>
            <person name="Walker E.A."/>
            <person name="Koch F."/>
            <person name="Burson A.M."/>
            <person name="Marcoval M.A."/>
            <person name="Tang Y.Z."/>
            <person name="Lecleir G.R."/>
            <person name="Coyne K.J."/>
            <person name="Berg G.M."/>
            <person name="Bertrand E.M."/>
            <person name="Saito M.A."/>
            <person name="Gladyshev V.N."/>
            <person name="Grigoriev I.V."/>
        </authorList>
    </citation>
    <scope>NUCLEOTIDE SEQUENCE [LARGE SCALE GENOMIC DNA]</scope>
    <source>
        <strain evidence="3">CCMP 1984</strain>
    </source>
</reference>
<dbReference type="InParanoid" id="F0Y2X7"/>
<keyword evidence="3" id="KW-1185">Reference proteome</keyword>
<dbReference type="EMBL" id="GL833124">
    <property type="protein sequence ID" value="EGB10160.1"/>
    <property type="molecule type" value="Genomic_DNA"/>
</dbReference>
<feature type="compositionally biased region" description="Low complexity" evidence="1">
    <location>
        <begin position="302"/>
        <end position="312"/>
    </location>
</feature>
<accession>F0Y2X7</accession>
<proteinExistence type="predicted"/>
<dbReference type="RefSeq" id="XP_009034985.1">
    <property type="nucleotide sequence ID" value="XM_009036737.1"/>
</dbReference>
<evidence type="ECO:0000313" key="2">
    <source>
        <dbReference type="EMBL" id="EGB10160.1"/>
    </source>
</evidence>
<feature type="region of interest" description="Disordered" evidence="1">
    <location>
        <begin position="136"/>
        <end position="435"/>
    </location>
</feature>
<name>F0Y2X7_AURAN</name>
<feature type="compositionally biased region" description="Basic residues" evidence="1">
    <location>
        <begin position="605"/>
        <end position="616"/>
    </location>
</feature>
<evidence type="ECO:0000313" key="3">
    <source>
        <dbReference type="Proteomes" id="UP000002729"/>
    </source>
</evidence>